<dbReference type="GO" id="GO:0005789">
    <property type="term" value="C:endoplasmic reticulum membrane"/>
    <property type="evidence" value="ECO:0007669"/>
    <property type="project" value="UniProtKB-SubCell"/>
</dbReference>
<evidence type="ECO:0000256" key="2">
    <source>
        <dbReference type="ARBA" id="ARBA00022679"/>
    </source>
</evidence>
<keyword evidence="3" id="KW-0812">Transmembrane</keyword>
<dbReference type="InterPro" id="IPR027054">
    <property type="entry name" value="ALG2"/>
</dbReference>
<dbReference type="EC" id="2.4.1.257" evidence="3"/>
<evidence type="ECO:0000313" key="5">
    <source>
        <dbReference type="EMBL" id="CAD8044247.1"/>
    </source>
</evidence>
<comment type="caution">
    <text evidence="5">The sequence shown here is derived from an EMBL/GenBank/DDBJ whole genome shotgun (WGS) entry which is preliminary data.</text>
</comment>
<keyword evidence="6" id="KW-1185">Reference proteome</keyword>
<proteinExistence type="inferred from homology"/>
<comment type="catalytic activity">
    <reaction evidence="3">
        <text>an alpha-D-Man-(1-&gt;3)-beta-D-Man-(1-&gt;4)-beta-D-GlcNAc-(1-&gt;4)-alpha-D-GlcNAc-diphospho-di-trans,poly-cis-dolichol + GDP-alpha-D-mannose = an alpha-D-Man-(1-&gt;3)-[alpha-D-Man-(1-&gt;6)]-beta-D-Man-(1-&gt;4)-beta-D-GlcNAc-(1-&gt;4)-alpha-D-GlcNAc-diphospho-di-trans,poly-cis-dolichol + GDP + H(+)</text>
        <dbReference type="Rhea" id="RHEA:29519"/>
        <dbReference type="Rhea" id="RHEA-COMP:19513"/>
        <dbReference type="Rhea" id="RHEA-COMP:19515"/>
        <dbReference type="ChEBI" id="CHEBI:15378"/>
        <dbReference type="ChEBI" id="CHEBI:57527"/>
        <dbReference type="ChEBI" id="CHEBI:58189"/>
        <dbReference type="ChEBI" id="CHEBI:132510"/>
        <dbReference type="ChEBI" id="CHEBI:132511"/>
        <dbReference type="EC" id="2.4.1.257"/>
    </reaction>
    <physiologicalReaction direction="left-to-right" evidence="3">
        <dbReference type="Rhea" id="RHEA:29520"/>
    </physiologicalReaction>
</comment>
<evidence type="ECO:0000313" key="6">
    <source>
        <dbReference type="Proteomes" id="UP000688137"/>
    </source>
</evidence>
<comment type="catalytic activity">
    <reaction evidence="3">
        <text>a beta-D-Man-(1-&gt;4)-beta-D-GlcNAc-(1-&gt;4)-alpha-D-GlcNAc-diphospho-di-trans,poly-cis-dolichol + GDP-alpha-D-mannose = an alpha-D-Man-(1-&gt;3)-beta-D-Man-(1-&gt;4)-beta-D-GlcNAc-(1-&gt;4)-alpha-D-GlcNAc-diphospho-di-trans,poly-cis-dolichol + GDP + H(+)</text>
        <dbReference type="Rhea" id="RHEA:29515"/>
        <dbReference type="Rhea" id="RHEA-COMP:19511"/>
        <dbReference type="Rhea" id="RHEA-COMP:19513"/>
        <dbReference type="ChEBI" id="CHEBI:15378"/>
        <dbReference type="ChEBI" id="CHEBI:57527"/>
        <dbReference type="ChEBI" id="CHEBI:58189"/>
        <dbReference type="ChEBI" id="CHEBI:58472"/>
        <dbReference type="ChEBI" id="CHEBI:132510"/>
        <dbReference type="EC" id="2.4.1.132"/>
    </reaction>
    <physiologicalReaction direction="left-to-right" evidence="3">
        <dbReference type="Rhea" id="RHEA:29516"/>
    </physiologicalReaction>
</comment>
<dbReference type="PANTHER" id="PTHR45918">
    <property type="entry name" value="ALPHA-1,3/1,6-MANNOSYLTRANSFERASE ALG2"/>
    <property type="match status" value="1"/>
</dbReference>
<name>A0A8S1JQU6_PARPR</name>
<dbReference type="GO" id="GO:0004378">
    <property type="term" value="F:GDP-Man:Man(1)GlcNAc(2)-PP-Dol alpha-1,3-mannosyltransferase activity"/>
    <property type="evidence" value="ECO:0007669"/>
    <property type="project" value="UniProtKB-UniRule"/>
</dbReference>
<keyword evidence="3" id="KW-1133">Transmembrane helix</keyword>
<feature type="transmembrane region" description="Helical" evidence="3">
    <location>
        <begin position="52"/>
        <end position="70"/>
    </location>
</feature>
<protein>
    <recommendedName>
        <fullName evidence="3">Alpha-1,3/1,6-mannosyltransferase ALG2</fullName>
        <ecNumber evidence="3">2.4.1.132</ecNumber>
        <ecNumber evidence="3">2.4.1.257</ecNumber>
    </recommendedName>
    <alternativeName>
        <fullName evidence="3">GDP-Man:Man(1)GlcNAc(2)-PP-Dol alpha-1,3-mannosyltransferase</fullName>
    </alternativeName>
</protein>
<evidence type="ECO:0000256" key="1">
    <source>
        <dbReference type="ARBA" id="ARBA00022676"/>
    </source>
</evidence>
<sequence length="302" mass="35606">MLKSILHIMILIIHLQNQLDKNLQKQEGILYQLSFLKLYSNMCLQRMILATLYKYFLVVLGMLSLLIKYLSVFLCFGYLEEELYFIVIFLINYYFREKIVYQKNLQIFLGFIEQISIIFANLVLVNSEKQQSEVLYSAIQFSKFESPPDLNRHDSTLITNSYFISLNRYERKKNIALAIYVFAVFRQSLSQDENIETIRLVVARGYEQRVEENAYFQIKISDTERTWFMSMHQLYYIPEREHLGIVSLEAMYSQVSVIACNSGGPNESIQNGVNGYLCDSKTNEWCQKMIEIHQNKKLSKKL</sequence>
<dbReference type="InterPro" id="IPR001296">
    <property type="entry name" value="Glyco_trans_1"/>
</dbReference>
<keyword evidence="2 3" id="KW-0808">Transferase</keyword>
<dbReference type="Proteomes" id="UP000688137">
    <property type="component" value="Unassembled WGS sequence"/>
</dbReference>
<keyword evidence="3" id="KW-0472">Membrane</keyword>
<dbReference type="AlphaFoldDB" id="A0A8S1JQU6"/>
<accession>A0A8S1JQU6</accession>
<dbReference type="EMBL" id="CAJJDM010000003">
    <property type="protein sequence ID" value="CAD8044247.1"/>
    <property type="molecule type" value="Genomic_DNA"/>
</dbReference>
<organism evidence="5 6">
    <name type="scientific">Paramecium primaurelia</name>
    <dbReference type="NCBI Taxonomy" id="5886"/>
    <lineage>
        <taxon>Eukaryota</taxon>
        <taxon>Sar</taxon>
        <taxon>Alveolata</taxon>
        <taxon>Ciliophora</taxon>
        <taxon>Intramacronucleata</taxon>
        <taxon>Oligohymenophorea</taxon>
        <taxon>Peniculida</taxon>
        <taxon>Parameciidae</taxon>
        <taxon>Paramecium</taxon>
    </lineage>
</organism>
<feature type="domain" description="Glycosyl transferase family 1" evidence="4">
    <location>
        <begin position="161"/>
        <end position="301"/>
    </location>
</feature>
<keyword evidence="1 3" id="KW-0328">Glycosyltransferase</keyword>
<dbReference type="EC" id="2.4.1.132" evidence="3"/>
<gene>
    <name evidence="5" type="ORF">PPRIM_AZ9-3.1.T0060329</name>
</gene>
<dbReference type="Pfam" id="PF00534">
    <property type="entry name" value="Glycos_transf_1"/>
    <property type="match status" value="1"/>
</dbReference>
<reference evidence="5" key="1">
    <citation type="submission" date="2021-01" db="EMBL/GenBank/DDBJ databases">
        <authorList>
            <consortium name="Genoscope - CEA"/>
            <person name="William W."/>
        </authorList>
    </citation>
    <scope>NUCLEOTIDE SEQUENCE</scope>
</reference>
<evidence type="ECO:0000259" key="4">
    <source>
        <dbReference type="Pfam" id="PF00534"/>
    </source>
</evidence>
<comment type="pathway">
    <text evidence="3">Protein modification; protein glycosylation.</text>
</comment>
<evidence type="ECO:0000256" key="3">
    <source>
        <dbReference type="RuleBase" id="RU367136"/>
    </source>
</evidence>
<comment type="function">
    <text evidence="3">Mannosylates Man(2)GlcNAc(2)-dolichol diphosphate and Man(1)GlcNAc(2)-dolichol diphosphate to form Man(3)GlcNAc(2)-dolichol diphosphate.</text>
</comment>
<dbReference type="PANTHER" id="PTHR45918:SF1">
    <property type="entry name" value="ALPHA-1,3_1,6-MANNOSYLTRANSFERASE ALG2"/>
    <property type="match status" value="1"/>
</dbReference>
<comment type="similarity">
    <text evidence="3">Belongs to the glycosyltransferase group 1 family.</text>
</comment>
<dbReference type="GO" id="GO:0102704">
    <property type="term" value="F:GDP-Man:Man(2)GlcNAc(2)-PP-Dol alpha-1,6-mannosyltransferase activity"/>
    <property type="evidence" value="ECO:0007669"/>
    <property type="project" value="UniProtKB-UniRule"/>
</dbReference>
<comment type="subcellular location">
    <subcellularLocation>
        <location evidence="3">Endoplasmic reticulum membrane</location>
        <topology evidence="3">Single-pass membrane protein</topology>
    </subcellularLocation>
</comment>